<evidence type="ECO:0000313" key="3">
    <source>
        <dbReference type="Proteomes" id="UP000701801"/>
    </source>
</evidence>
<dbReference type="AlphaFoldDB" id="A0A9N9LUN3"/>
<name>A0A9N9LUN3_9HELO</name>
<evidence type="ECO:0000313" key="2">
    <source>
        <dbReference type="EMBL" id="CAG8978926.1"/>
    </source>
</evidence>
<feature type="region of interest" description="Disordered" evidence="1">
    <location>
        <begin position="256"/>
        <end position="288"/>
    </location>
</feature>
<feature type="compositionally biased region" description="Low complexity" evidence="1">
    <location>
        <begin position="139"/>
        <end position="149"/>
    </location>
</feature>
<reference evidence="2" key="1">
    <citation type="submission" date="2021-07" db="EMBL/GenBank/DDBJ databases">
        <authorList>
            <person name="Durling M."/>
        </authorList>
    </citation>
    <scope>NUCLEOTIDE SEQUENCE</scope>
</reference>
<evidence type="ECO:0000256" key="1">
    <source>
        <dbReference type="SAM" id="MobiDB-lite"/>
    </source>
</evidence>
<gene>
    <name evidence="2" type="ORF">HYALB_00011188</name>
</gene>
<feature type="region of interest" description="Disordered" evidence="1">
    <location>
        <begin position="1"/>
        <end position="149"/>
    </location>
</feature>
<accession>A0A9N9LUN3</accession>
<feature type="compositionally biased region" description="Acidic residues" evidence="1">
    <location>
        <begin position="18"/>
        <end position="45"/>
    </location>
</feature>
<protein>
    <submittedName>
        <fullName evidence="2">Uncharacterized protein</fullName>
    </submittedName>
</protein>
<dbReference type="EMBL" id="CAJVRM010000286">
    <property type="protein sequence ID" value="CAG8978926.1"/>
    <property type="molecule type" value="Genomic_DNA"/>
</dbReference>
<comment type="caution">
    <text evidence="2">The sequence shown here is derived from an EMBL/GenBank/DDBJ whole genome shotgun (WGS) entry which is preliminary data.</text>
</comment>
<dbReference type="Proteomes" id="UP000701801">
    <property type="component" value="Unassembled WGS sequence"/>
</dbReference>
<sequence length="721" mass="80198">MSYSRTPHALLDITPVDSEVETSDLMTETEEETEGESDSDIEMDEAYNYPYAPPQQENFYAATSGSTVRFESSPAPSPISPNNNGGQVVGYISTKGERPSGSRAIKGPVDPSKSASPRYISTKGERPSGSRAIKGPVDPSKSASPSALDSASSGSVISLIFSPNTAVYQELVRGRRTDGDSRGVYGLFAYGWWGWTDDRSARAVDDEVERTRREAASVVNRLQKTAGGRIQRQKAVPVADRQREIDEMLRANLGLLVPTKKPNKPSPSTGGSDEKPPPVPHPTQNINLSTSIPIPVRKLYPSHPLEDRPDAFFKDAFHTLYTDIHALCHAFFGYPNLLNPEWVKKTGTAKPWDAIGMMSEFTTFADLVAEEDPVVGGWEELVGKGSSRKFLVVGVIVKMLKFRVFDEGIYGGNVQEGEMMHGVERALIDREGFQRQTLRASTTRAILTNRPVTTNFYAQVASQTAQTFLMLQPLFDYLYSLPSTSDWELPPPMEFYQGLHDIISDAAYLSLCIRVSPTIFWWEETRPGTLFTAEEHTIVDAVSWQESKNAQLTLHVKDITAWRATKEKALAAVRKKLAEGKIYSHHGFAKVEQLENIKALRPAFATDAFRAKVKIAVWPAIKRFKEGHWKEEGTSLPAWEKRGMREIPMSTSLVLCYYGRVQPLGGIKPYQPQSLAVYMGLLPTTAEEKEFVERVNESSCLPGRDLDPWGWWRCICLGSMG</sequence>
<keyword evidence="3" id="KW-1185">Reference proteome</keyword>
<organism evidence="2 3">
    <name type="scientific">Hymenoscyphus albidus</name>
    <dbReference type="NCBI Taxonomy" id="595503"/>
    <lineage>
        <taxon>Eukaryota</taxon>
        <taxon>Fungi</taxon>
        <taxon>Dikarya</taxon>
        <taxon>Ascomycota</taxon>
        <taxon>Pezizomycotina</taxon>
        <taxon>Leotiomycetes</taxon>
        <taxon>Helotiales</taxon>
        <taxon>Helotiaceae</taxon>
        <taxon>Hymenoscyphus</taxon>
    </lineage>
</organism>
<dbReference type="OrthoDB" id="309640at2759"/>
<proteinExistence type="predicted"/>
<feature type="compositionally biased region" description="Polar residues" evidence="1">
    <location>
        <begin position="55"/>
        <end position="70"/>
    </location>
</feature>